<dbReference type="OrthoDB" id="5292073at2"/>
<gene>
    <name evidence="4" type="ORF">A9Y76_02790</name>
    <name evidence="3" type="ORF">ACS15_0616</name>
    <name evidence="5" type="ORF">HGR00_23760</name>
</gene>
<dbReference type="Proteomes" id="UP000078572">
    <property type="component" value="Chromosome 1"/>
</dbReference>
<keyword evidence="1" id="KW-0378">Hydrolase</keyword>
<evidence type="ECO:0000313" key="7">
    <source>
        <dbReference type="Proteomes" id="UP000078572"/>
    </source>
</evidence>
<dbReference type="AlphaFoldDB" id="A0A191ZTQ1"/>
<dbReference type="EMBL" id="JABBZM010000027">
    <property type="protein sequence ID" value="NMV40935.1"/>
    <property type="molecule type" value="Genomic_DNA"/>
</dbReference>
<dbReference type="SUPFAM" id="SSF52266">
    <property type="entry name" value="SGNH hydrolase"/>
    <property type="match status" value="1"/>
</dbReference>
<dbReference type="PROSITE" id="PS01098">
    <property type="entry name" value="LIPASE_GDSL_SER"/>
    <property type="match status" value="1"/>
</dbReference>
<sequence length="351" mass="35677">MKLRQWMGLASAALALGLTACGGESDQSGSSNSGNPKVQRMVVFGDSLSDAGTYTPAAAALGGGRFTTNPGPVWAETVASQLGVALTPAVMGYANQVQTCPKPGCFDYAQGGSRVTDPNGIGHNGGAGALTYPVKQQLANFYAASSNTFNGSGDVVFVFGGNNDIFYWAAAVGQTGPGGVVITPAIATAQVQQAATDLVGYIKDMISKNATQLYVFNLPDSSLTPQGVSSGPQGQALLHALVGVFNTTLQTGLAGTTARVIDFNSQLTAVIQNGTQFGFSNTSTPACDATKINALVPGAGGSSLFCSANTLVAAGADQSYLFADGVHPTTGGHRLIASNVLQRLLADSLMH</sequence>
<feature type="chain" id="PRO_5044553893" evidence="2">
    <location>
        <begin position="21"/>
        <end position="351"/>
    </location>
</feature>
<dbReference type="GO" id="GO:0016298">
    <property type="term" value="F:lipase activity"/>
    <property type="evidence" value="ECO:0007669"/>
    <property type="project" value="InterPro"/>
</dbReference>
<dbReference type="GeneID" id="61524935"/>
<dbReference type="Proteomes" id="UP000575469">
    <property type="component" value="Unassembled WGS sequence"/>
</dbReference>
<dbReference type="Gene3D" id="3.40.50.1110">
    <property type="entry name" value="SGNH hydrolase"/>
    <property type="match status" value="1"/>
</dbReference>
<evidence type="ECO:0000256" key="2">
    <source>
        <dbReference type="SAM" id="SignalP"/>
    </source>
</evidence>
<dbReference type="PATRIC" id="fig|190721.6.peg.620"/>
<dbReference type="InterPro" id="IPR051058">
    <property type="entry name" value="GDSL_Est/Lipase"/>
</dbReference>
<protein>
    <submittedName>
        <fullName evidence="4">GDSL family lipase</fullName>
    </submittedName>
    <submittedName>
        <fullName evidence="3">GDSL-like Lipase/Acylhydrolase family protein</fullName>
    </submittedName>
</protein>
<dbReference type="EMBL" id="CP016022">
    <property type="protein sequence ID" value="ANJ71471.1"/>
    <property type="molecule type" value="Genomic_DNA"/>
</dbReference>
<keyword evidence="2" id="KW-0732">Signal</keyword>
<dbReference type="PANTHER" id="PTHR45648:SF22">
    <property type="entry name" value="GDSL LIPASE_ACYLHYDROLASE FAMILY PROTEIN (AFU_ORTHOLOGUE AFUA_4G14700)"/>
    <property type="match status" value="1"/>
</dbReference>
<evidence type="ECO:0000313" key="6">
    <source>
        <dbReference type="Proteomes" id="UP000077927"/>
    </source>
</evidence>
<dbReference type="EMBL" id="CP012605">
    <property type="protein sequence ID" value="ANH72044.1"/>
    <property type="molecule type" value="Genomic_DNA"/>
</dbReference>
<organism evidence="4 7">
    <name type="scientific">Ralstonia insidiosa</name>
    <dbReference type="NCBI Taxonomy" id="190721"/>
    <lineage>
        <taxon>Bacteria</taxon>
        <taxon>Pseudomonadati</taxon>
        <taxon>Pseudomonadota</taxon>
        <taxon>Betaproteobacteria</taxon>
        <taxon>Burkholderiales</taxon>
        <taxon>Burkholderiaceae</taxon>
        <taxon>Ralstonia</taxon>
    </lineage>
</organism>
<keyword evidence="7" id="KW-1185">Reference proteome</keyword>
<dbReference type="Proteomes" id="UP000077927">
    <property type="component" value="Chromosome 1"/>
</dbReference>
<dbReference type="PROSITE" id="PS51257">
    <property type="entry name" value="PROKAR_LIPOPROTEIN"/>
    <property type="match status" value="1"/>
</dbReference>
<dbReference type="CDD" id="cd01847">
    <property type="entry name" value="Triacylglycerol_lipase_like"/>
    <property type="match status" value="1"/>
</dbReference>
<dbReference type="InterPro" id="IPR036514">
    <property type="entry name" value="SGNH_hydro_sf"/>
</dbReference>
<dbReference type="GO" id="GO:0006629">
    <property type="term" value="P:lipid metabolic process"/>
    <property type="evidence" value="ECO:0007669"/>
    <property type="project" value="InterPro"/>
</dbReference>
<dbReference type="PANTHER" id="PTHR45648">
    <property type="entry name" value="GDSL LIPASE/ACYLHYDROLASE FAMILY PROTEIN (AFU_ORTHOLOGUE AFUA_4G14700)"/>
    <property type="match status" value="1"/>
</dbReference>
<accession>A0A191ZTQ1</accession>
<dbReference type="KEGG" id="rin:ACS15_0616"/>
<name>A0A191ZTQ1_9RALS</name>
<reference evidence="3 6" key="1">
    <citation type="submission" date="2015-09" db="EMBL/GenBank/DDBJ databases">
        <authorList>
            <person name="Xu Y."/>
            <person name="Nagy A."/>
            <person name="Liu N.T."/>
            <person name="Nou X."/>
        </authorList>
    </citation>
    <scope>NUCLEOTIDE SEQUENCE [LARGE SCALE GENOMIC DNA]</scope>
    <source>
        <strain evidence="3 6">FC1138</strain>
    </source>
</reference>
<dbReference type="InterPro" id="IPR001087">
    <property type="entry name" value="GDSL"/>
</dbReference>
<evidence type="ECO:0000313" key="8">
    <source>
        <dbReference type="Proteomes" id="UP000575469"/>
    </source>
</evidence>
<reference evidence="4" key="2">
    <citation type="submission" date="2016-06" db="EMBL/GenBank/DDBJ databases">
        <authorList>
            <person name="Kjaerup R.B."/>
            <person name="Dalgaard T.S."/>
            <person name="Juul-Madsen H.R."/>
        </authorList>
    </citation>
    <scope>NUCLEOTIDE SEQUENCE [LARGE SCALE GENOMIC DNA]</scope>
    <source>
        <strain evidence="4">ATCC 49129</strain>
    </source>
</reference>
<dbReference type="InterPro" id="IPR008265">
    <property type="entry name" value="Lipase_GDSL_AS"/>
</dbReference>
<reference evidence="5 8" key="4">
    <citation type="submission" date="2020-04" db="EMBL/GenBank/DDBJ databases">
        <title>Ralstonia insidiosa genome sequencing and assembly.</title>
        <authorList>
            <person name="Martins R.C.R."/>
            <person name="Perdigao-Neto L.V."/>
            <person name="Levin A.S.S."/>
            <person name="Costa S.F."/>
        </authorList>
    </citation>
    <scope>NUCLEOTIDE SEQUENCE [LARGE SCALE GENOMIC DNA]</scope>
    <source>
        <strain evidence="5 8">5047</strain>
    </source>
</reference>
<evidence type="ECO:0000256" key="1">
    <source>
        <dbReference type="ARBA" id="ARBA00022801"/>
    </source>
</evidence>
<dbReference type="Pfam" id="PF00657">
    <property type="entry name" value="Lipase_GDSL"/>
    <property type="match status" value="1"/>
</dbReference>
<evidence type="ECO:0000313" key="5">
    <source>
        <dbReference type="EMBL" id="NMV40935.1"/>
    </source>
</evidence>
<dbReference type="STRING" id="190721.ACS15_0616"/>
<evidence type="ECO:0000313" key="3">
    <source>
        <dbReference type="EMBL" id="ANH72044.1"/>
    </source>
</evidence>
<proteinExistence type="predicted"/>
<dbReference type="RefSeq" id="WP_021196632.1">
    <property type="nucleotide sequence ID" value="NZ_CP012605.1"/>
</dbReference>
<feature type="signal peptide" evidence="2">
    <location>
        <begin position="1"/>
        <end position="20"/>
    </location>
</feature>
<reference evidence="7" key="3">
    <citation type="submission" date="2016-06" db="EMBL/GenBank/DDBJ databases">
        <authorList>
            <person name="Xu Y."/>
            <person name="Nagy A."/>
            <person name="Yan X."/>
            <person name="Kim S.W."/>
            <person name="Haley B."/>
            <person name="Liu N.T."/>
            <person name="Nou X."/>
        </authorList>
    </citation>
    <scope>NUCLEOTIDE SEQUENCE [LARGE SCALE GENOMIC DNA]</scope>
    <source>
        <strain evidence="7">ATCC 49129</strain>
    </source>
</reference>
<evidence type="ECO:0000313" key="4">
    <source>
        <dbReference type="EMBL" id="ANJ71471.1"/>
    </source>
</evidence>